<keyword evidence="1" id="KW-0472">Membrane</keyword>
<feature type="transmembrane region" description="Helical" evidence="1">
    <location>
        <begin position="95"/>
        <end position="117"/>
    </location>
</feature>
<evidence type="ECO:0000256" key="1">
    <source>
        <dbReference type="SAM" id="Phobius"/>
    </source>
</evidence>
<feature type="transmembrane region" description="Helical" evidence="1">
    <location>
        <begin position="65"/>
        <end position="83"/>
    </location>
</feature>
<keyword evidence="1" id="KW-1133">Transmembrane helix</keyword>
<organism evidence="2">
    <name type="scientific">Lotharella globosa</name>
    <dbReference type="NCBI Taxonomy" id="91324"/>
    <lineage>
        <taxon>Eukaryota</taxon>
        <taxon>Sar</taxon>
        <taxon>Rhizaria</taxon>
        <taxon>Cercozoa</taxon>
        <taxon>Chlorarachniophyceae</taxon>
        <taxon>Lotharella</taxon>
    </lineage>
</organism>
<protein>
    <recommendedName>
        <fullName evidence="3">DUF4281 domain-containing protein</fullName>
    </recommendedName>
</protein>
<gene>
    <name evidence="2" type="ORF">LGLO00237_LOCUS3206</name>
</gene>
<evidence type="ECO:0008006" key="3">
    <source>
        <dbReference type="Google" id="ProtNLM"/>
    </source>
</evidence>
<dbReference type="Pfam" id="PF14108">
    <property type="entry name" value="ABA4-like"/>
    <property type="match status" value="1"/>
</dbReference>
<feature type="transmembrane region" description="Helical" evidence="1">
    <location>
        <begin position="12"/>
        <end position="33"/>
    </location>
</feature>
<dbReference type="EMBL" id="HBIV01004575">
    <property type="protein sequence ID" value="CAE0648707.1"/>
    <property type="molecule type" value="Transcribed_RNA"/>
</dbReference>
<dbReference type="AlphaFoldDB" id="A0A7S4DH21"/>
<sequence length="127" mass="14013">MSWALMIFAPNWKATPVLALFPPIVFGMLYSAAMLHNLKYPIPGGVEIMKLEGIIKAFSYPDVTFAAWMHFAAFDCLIGLGIVRDARKVGVPHWMCIPCLLLCMLVGPVGFLAYLPLRIICAGLSEK</sequence>
<reference evidence="2" key="1">
    <citation type="submission" date="2021-01" db="EMBL/GenBank/DDBJ databases">
        <authorList>
            <person name="Corre E."/>
            <person name="Pelletier E."/>
            <person name="Niang G."/>
            <person name="Scheremetjew M."/>
            <person name="Finn R."/>
            <person name="Kale V."/>
            <person name="Holt S."/>
            <person name="Cochrane G."/>
            <person name="Meng A."/>
            <person name="Brown T."/>
            <person name="Cohen L."/>
        </authorList>
    </citation>
    <scope>NUCLEOTIDE SEQUENCE</scope>
    <source>
        <strain evidence="2">CCCM811</strain>
    </source>
</reference>
<keyword evidence="1" id="KW-0812">Transmembrane</keyword>
<proteinExistence type="predicted"/>
<name>A0A7S4DH21_9EUKA</name>
<dbReference type="InterPro" id="IPR025461">
    <property type="entry name" value="ABA4-like"/>
</dbReference>
<evidence type="ECO:0000313" key="2">
    <source>
        <dbReference type="EMBL" id="CAE0648707.1"/>
    </source>
</evidence>
<accession>A0A7S4DH21</accession>